<dbReference type="SUPFAM" id="SSF57845">
    <property type="entry name" value="B-box zinc-binding domain"/>
    <property type="match status" value="1"/>
</dbReference>
<dbReference type="InterPro" id="IPR000315">
    <property type="entry name" value="Znf_B-box"/>
</dbReference>
<dbReference type="Gene3D" id="3.30.160.60">
    <property type="entry name" value="Classic Zinc Finger"/>
    <property type="match status" value="1"/>
</dbReference>
<proteinExistence type="predicted"/>
<keyword evidence="4" id="KW-1185">Reference proteome</keyword>
<dbReference type="GO" id="GO:0008270">
    <property type="term" value="F:zinc ion binding"/>
    <property type="evidence" value="ECO:0007669"/>
    <property type="project" value="UniProtKB-KW"/>
</dbReference>
<dbReference type="InParanoid" id="D3B857"/>
<protein>
    <recommendedName>
        <fullName evidence="2">B box-type domain-containing protein</fullName>
    </recommendedName>
</protein>
<evidence type="ECO:0000259" key="2">
    <source>
        <dbReference type="PROSITE" id="PS50119"/>
    </source>
</evidence>
<dbReference type="RefSeq" id="XP_020434342.1">
    <property type="nucleotide sequence ID" value="XM_020575547.1"/>
</dbReference>
<dbReference type="CDD" id="cd19756">
    <property type="entry name" value="Bbox2"/>
    <property type="match status" value="1"/>
</dbReference>
<evidence type="ECO:0000256" key="1">
    <source>
        <dbReference type="PROSITE-ProRule" id="PRU00024"/>
    </source>
</evidence>
<gene>
    <name evidence="3" type="ORF">PPL_04648</name>
</gene>
<reference evidence="3 4" key="1">
    <citation type="journal article" date="2011" name="Genome Res.">
        <title>Phylogeny-wide analysis of social amoeba genomes highlights ancient origins for complex intercellular communication.</title>
        <authorList>
            <person name="Heidel A.J."/>
            <person name="Lawal H.M."/>
            <person name="Felder M."/>
            <person name="Schilde C."/>
            <person name="Helps N.R."/>
            <person name="Tunggal B."/>
            <person name="Rivero F."/>
            <person name="John U."/>
            <person name="Schleicher M."/>
            <person name="Eichinger L."/>
            <person name="Platzer M."/>
            <person name="Noegel A.A."/>
            <person name="Schaap P."/>
            <person name="Gloeckner G."/>
        </authorList>
    </citation>
    <scope>NUCLEOTIDE SEQUENCE [LARGE SCALE GENOMIC DNA]</scope>
    <source>
        <strain evidence="4">ATCC 26659 / Pp 5 / PN500</strain>
    </source>
</reference>
<dbReference type="Proteomes" id="UP000001396">
    <property type="component" value="Unassembled WGS sequence"/>
</dbReference>
<dbReference type="PROSITE" id="PS50119">
    <property type="entry name" value="ZF_BBOX"/>
    <property type="match status" value="1"/>
</dbReference>
<organism evidence="3 4">
    <name type="scientific">Heterostelium pallidum (strain ATCC 26659 / Pp 5 / PN500)</name>
    <name type="common">Cellular slime mold</name>
    <name type="synonym">Polysphondylium pallidum</name>
    <dbReference type="NCBI Taxonomy" id="670386"/>
    <lineage>
        <taxon>Eukaryota</taxon>
        <taxon>Amoebozoa</taxon>
        <taxon>Evosea</taxon>
        <taxon>Eumycetozoa</taxon>
        <taxon>Dictyostelia</taxon>
        <taxon>Acytosteliales</taxon>
        <taxon>Acytosteliaceae</taxon>
        <taxon>Heterostelium</taxon>
    </lineage>
</organism>
<comment type="caution">
    <text evidence="3">The sequence shown here is derived from an EMBL/GenBank/DDBJ whole genome shotgun (WGS) entry which is preliminary data.</text>
</comment>
<dbReference type="GeneID" id="31360135"/>
<name>D3B857_HETP5</name>
<accession>D3B857</accession>
<sequence length="534" mass="62694">MNNKDHLHKKQKLDNNNNSDTVQYCIDHSGQILKLICYQCNVLLCSECKPLHHNHSKIEDIDQIKSFYSKFNQVDNNNNNNGSNNNSCKIQNDITSIWNNIRSSVNKYCQFQQIENDISKEFNRLHEYLVIEEHKLKKPIINDKDTLEHYLNKNIQHLQSLVQIANSIIVQQQQQQEYISFDQSNNETQDTTDKYQINNIIESIEQSRDLNDFIKRNNQTLFNSELLSQDYSILHSIIQYNSQSSNQDVSLHQCSNKQYRFNRNEKIIQSLIKDIQRSFDLTTLETCGEIDTISSFILASDKDDRLSLIDITNEDDCQKFEVVYLDSKIRDSWYVNSTVKVGDYIYSFGGPSMCNLYQRFSIESKRVDLYKEMIGIEPCNYVSVCYDGHAHIYLFDSHQRNDTLVSRYNTMTHQFQTYFTIPNTEHITLSFFYKNKIHSVINSQKRMVIFDPDSKSIEYKDIPNCIDSSESMGQREMIVVYYVVGIYIHDGEVKLFLLLNSYAKETHHKDDVVDKCVTFIQFLVSLHHIRSLRG</sequence>
<keyword evidence="1" id="KW-0862">Zinc</keyword>
<evidence type="ECO:0000313" key="3">
    <source>
        <dbReference type="EMBL" id="EFA82225.1"/>
    </source>
</evidence>
<evidence type="ECO:0000313" key="4">
    <source>
        <dbReference type="Proteomes" id="UP000001396"/>
    </source>
</evidence>
<keyword evidence="1" id="KW-0863">Zinc-finger</keyword>
<dbReference type="AlphaFoldDB" id="D3B857"/>
<dbReference type="EMBL" id="ADBJ01000020">
    <property type="protein sequence ID" value="EFA82225.1"/>
    <property type="molecule type" value="Genomic_DNA"/>
</dbReference>
<keyword evidence="1" id="KW-0479">Metal-binding</keyword>
<feature type="domain" description="B box-type" evidence="2">
    <location>
        <begin position="20"/>
        <end position="60"/>
    </location>
</feature>